<proteinExistence type="predicted"/>
<sequence length="267" mass="29696">MSNADESRNKIRGDGHRSADPYLMSLPLSMTNPLSSPHLQSLERLPFWLSRWLGYRPSTPPKLSHYEIYLWSFIGSFCGLVLIQAVFKYSLYFVTRGVPPIIASYGAGAVLIYGAIEAPLAQPYALIGGQFLGALIGICITKLFHLLPTEEVFQKLLWICGSLACSSSIVVMQITGTMHPPGGATALLAAISPEARQLGWYYLPVILLSSTLALAVALIVNNIRRQYPLYWFRPRQLEKANEIDVNTERSSTESRSEKREGRVRHGV</sequence>
<keyword evidence="2" id="KW-1133">Transmembrane helix</keyword>
<dbReference type="InterPro" id="IPR007065">
    <property type="entry name" value="HPP"/>
</dbReference>
<dbReference type="PANTHER" id="PTHR33741">
    <property type="entry name" value="TRANSMEMBRANE PROTEIN DDB_G0269096-RELATED"/>
    <property type="match status" value="1"/>
</dbReference>
<feature type="region of interest" description="Disordered" evidence="1">
    <location>
        <begin position="243"/>
        <end position="267"/>
    </location>
</feature>
<keyword evidence="2" id="KW-0812">Transmembrane</keyword>
<dbReference type="EMBL" id="KN818417">
    <property type="protein sequence ID" value="KIL56515.1"/>
    <property type="molecule type" value="Genomic_DNA"/>
</dbReference>
<keyword evidence="2" id="KW-0472">Membrane</keyword>
<dbReference type="Pfam" id="PF04982">
    <property type="entry name" value="TM_HPP"/>
    <property type="match status" value="1"/>
</dbReference>
<reference evidence="4 5" key="1">
    <citation type="submission" date="2014-04" db="EMBL/GenBank/DDBJ databases">
        <title>Evolutionary Origins and Diversification of the Mycorrhizal Mutualists.</title>
        <authorList>
            <consortium name="DOE Joint Genome Institute"/>
            <consortium name="Mycorrhizal Genomics Consortium"/>
            <person name="Kohler A."/>
            <person name="Kuo A."/>
            <person name="Nagy L.G."/>
            <person name="Floudas D."/>
            <person name="Copeland A."/>
            <person name="Barry K.W."/>
            <person name="Cichocki N."/>
            <person name="Veneault-Fourrey C."/>
            <person name="LaButti K."/>
            <person name="Lindquist E.A."/>
            <person name="Lipzen A."/>
            <person name="Lundell T."/>
            <person name="Morin E."/>
            <person name="Murat C."/>
            <person name="Riley R."/>
            <person name="Ohm R."/>
            <person name="Sun H."/>
            <person name="Tunlid A."/>
            <person name="Henrissat B."/>
            <person name="Grigoriev I.V."/>
            <person name="Hibbett D.S."/>
            <person name="Martin F."/>
        </authorList>
    </citation>
    <scope>NUCLEOTIDE SEQUENCE [LARGE SCALE GENOMIC DNA]</scope>
    <source>
        <strain evidence="4 5">Koide BX008</strain>
    </source>
</reference>
<protein>
    <recommendedName>
        <fullName evidence="3">HPP transmembrane region domain-containing protein</fullName>
    </recommendedName>
</protein>
<dbReference type="PANTHER" id="PTHR33741:SF5">
    <property type="entry name" value="TRANSMEMBRANE PROTEIN DDB_G0269096-RELATED"/>
    <property type="match status" value="1"/>
</dbReference>
<evidence type="ECO:0000313" key="5">
    <source>
        <dbReference type="Proteomes" id="UP000054549"/>
    </source>
</evidence>
<dbReference type="OrthoDB" id="2016548at2759"/>
<dbReference type="InParanoid" id="A0A0C2S1L8"/>
<feature type="compositionally biased region" description="Basic and acidic residues" evidence="1">
    <location>
        <begin position="243"/>
        <end position="260"/>
    </location>
</feature>
<accession>A0A0C2S1L8</accession>
<dbReference type="InterPro" id="IPR058581">
    <property type="entry name" value="TM_HPP"/>
</dbReference>
<dbReference type="Proteomes" id="UP000054549">
    <property type="component" value="Unassembled WGS sequence"/>
</dbReference>
<feature type="transmembrane region" description="Helical" evidence="2">
    <location>
        <begin position="156"/>
        <end position="179"/>
    </location>
</feature>
<gene>
    <name evidence="4" type="ORF">M378DRAFT_172631</name>
</gene>
<dbReference type="HOGENOM" id="CLU_040397_0_2_1"/>
<feature type="domain" description="HPP transmembrane region" evidence="3">
    <location>
        <begin position="65"/>
        <end position="228"/>
    </location>
</feature>
<evidence type="ECO:0000256" key="2">
    <source>
        <dbReference type="SAM" id="Phobius"/>
    </source>
</evidence>
<evidence type="ECO:0000259" key="3">
    <source>
        <dbReference type="Pfam" id="PF04982"/>
    </source>
</evidence>
<name>A0A0C2S1L8_AMAMK</name>
<dbReference type="STRING" id="946122.A0A0C2S1L8"/>
<evidence type="ECO:0000256" key="1">
    <source>
        <dbReference type="SAM" id="MobiDB-lite"/>
    </source>
</evidence>
<evidence type="ECO:0000313" key="4">
    <source>
        <dbReference type="EMBL" id="KIL56515.1"/>
    </source>
</evidence>
<feature type="transmembrane region" description="Helical" evidence="2">
    <location>
        <begin position="98"/>
        <end position="116"/>
    </location>
</feature>
<keyword evidence="5" id="KW-1185">Reference proteome</keyword>
<organism evidence="4 5">
    <name type="scientific">Amanita muscaria (strain Koide BX008)</name>
    <dbReference type="NCBI Taxonomy" id="946122"/>
    <lineage>
        <taxon>Eukaryota</taxon>
        <taxon>Fungi</taxon>
        <taxon>Dikarya</taxon>
        <taxon>Basidiomycota</taxon>
        <taxon>Agaricomycotina</taxon>
        <taxon>Agaricomycetes</taxon>
        <taxon>Agaricomycetidae</taxon>
        <taxon>Agaricales</taxon>
        <taxon>Pluteineae</taxon>
        <taxon>Amanitaceae</taxon>
        <taxon>Amanita</taxon>
    </lineage>
</organism>
<feature type="transmembrane region" description="Helical" evidence="2">
    <location>
        <begin position="68"/>
        <end position="86"/>
    </location>
</feature>
<dbReference type="AlphaFoldDB" id="A0A0C2S1L8"/>
<feature type="transmembrane region" description="Helical" evidence="2">
    <location>
        <begin position="122"/>
        <end position="144"/>
    </location>
</feature>
<feature type="transmembrane region" description="Helical" evidence="2">
    <location>
        <begin position="199"/>
        <end position="220"/>
    </location>
</feature>